<dbReference type="Proteomes" id="UP001319861">
    <property type="component" value="Chromosome"/>
</dbReference>
<keyword evidence="2" id="KW-1185">Reference proteome</keyword>
<evidence type="ECO:0000313" key="2">
    <source>
        <dbReference type="Proteomes" id="UP001319861"/>
    </source>
</evidence>
<evidence type="ECO:0000313" key="1">
    <source>
        <dbReference type="EMBL" id="BCT74645.1"/>
    </source>
</evidence>
<proteinExistence type="predicted"/>
<gene>
    <name evidence="1" type="ORF">SCMU_04870</name>
</gene>
<reference evidence="1 2" key="1">
    <citation type="journal article" date="2021" name="J. Biosci. Bioeng.">
        <title>Identification and characterization of a chc gene cluster responsible for the aromatization pathway of cyclohexanecarboxylate degradation in Sinomonas cyclohexanicum ATCC 51369.</title>
        <authorList>
            <person name="Yamamoto T."/>
            <person name="Hasegawa Y."/>
            <person name="Lau P.C.K."/>
            <person name="Iwaki H."/>
        </authorList>
    </citation>
    <scope>NUCLEOTIDE SEQUENCE [LARGE SCALE GENOMIC DNA]</scope>
    <source>
        <strain evidence="1 2">ATCC 51369</strain>
    </source>
</reference>
<accession>A0ABM7PRF9</accession>
<protein>
    <submittedName>
        <fullName evidence="1">Uncharacterized protein</fullName>
    </submittedName>
</protein>
<dbReference type="EMBL" id="AP024525">
    <property type="protein sequence ID" value="BCT74645.1"/>
    <property type="molecule type" value="Genomic_DNA"/>
</dbReference>
<sequence>MTTFETVGAETPVRRAIAASVGLAPVVVKVMDPLFRNYFVMPVSDAQDGAVKRLADIVPILAVIRRHPVSSMT</sequence>
<name>A0ABM7PRF9_SINCY</name>
<organism evidence="1 2">
    <name type="scientific">Sinomonas cyclohexanicum</name>
    <name type="common">Corynebacterium cyclohexanicum</name>
    <dbReference type="NCBI Taxonomy" id="322009"/>
    <lineage>
        <taxon>Bacteria</taxon>
        <taxon>Bacillati</taxon>
        <taxon>Actinomycetota</taxon>
        <taxon>Actinomycetes</taxon>
        <taxon>Micrococcales</taxon>
        <taxon>Micrococcaceae</taxon>
        <taxon>Sinomonas</taxon>
    </lineage>
</organism>